<accession>A0A6P8K0L6</accession>
<proteinExistence type="predicted"/>
<protein>
    <submittedName>
        <fullName evidence="3">Uncharacterized protein LOC117142381</fullName>
    </submittedName>
</protein>
<dbReference type="GeneID" id="117142381"/>
<dbReference type="CTD" id="8674048"/>
<gene>
    <name evidence="3" type="primary">LOC117142381</name>
</gene>
<organism evidence="2 3">
    <name type="scientific">Drosophila mauritiana</name>
    <name type="common">Fruit fly</name>
    <dbReference type="NCBI Taxonomy" id="7226"/>
    <lineage>
        <taxon>Eukaryota</taxon>
        <taxon>Metazoa</taxon>
        <taxon>Ecdysozoa</taxon>
        <taxon>Arthropoda</taxon>
        <taxon>Hexapoda</taxon>
        <taxon>Insecta</taxon>
        <taxon>Pterygota</taxon>
        <taxon>Neoptera</taxon>
        <taxon>Endopterygota</taxon>
        <taxon>Diptera</taxon>
        <taxon>Brachycera</taxon>
        <taxon>Muscomorpha</taxon>
        <taxon>Ephydroidea</taxon>
        <taxon>Drosophilidae</taxon>
        <taxon>Drosophila</taxon>
        <taxon>Sophophora</taxon>
    </lineage>
</organism>
<keyword evidence="2" id="KW-1185">Reference proteome</keyword>
<feature type="signal peptide" evidence="1">
    <location>
        <begin position="1"/>
        <end position="18"/>
    </location>
</feature>
<dbReference type="Proteomes" id="UP000515162">
    <property type="component" value="Chromosome 2L"/>
</dbReference>
<reference evidence="3" key="1">
    <citation type="submission" date="2025-08" db="UniProtKB">
        <authorList>
            <consortium name="RefSeq"/>
        </authorList>
    </citation>
    <scope>IDENTIFICATION</scope>
    <source>
        <strain evidence="3">Mau12</strain>
        <tissue evidence="3">Whole Body</tissue>
    </source>
</reference>
<dbReference type="RefSeq" id="XP_033162215.1">
    <property type="nucleotide sequence ID" value="XM_033306324.1"/>
</dbReference>
<keyword evidence="1" id="KW-0732">Signal</keyword>
<evidence type="ECO:0000256" key="1">
    <source>
        <dbReference type="SAM" id="SignalP"/>
    </source>
</evidence>
<evidence type="ECO:0000313" key="3">
    <source>
        <dbReference type="RefSeq" id="XP_033162215.1"/>
    </source>
</evidence>
<feature type="chain" id="PRO_5027828226" evidence="1">
    <location>
        <begin position="19"/>
        <end position="35"/>
    </location>
</feature>
<dbReference type="AlphaFoldDB" id="A0A6P8K0L6"/>
<sequence>MCIRVTLIVLAIYLFVKKTPHNTEKCSPLNCINDG</sequence>
<evidence type="ECO:0000313" key="2">
    <source>
        <dbReference type="Proteomes" id="UP000515162"/>
    </source>
</evidence>
<name>A0A6P8K0L6_DROMA</name>